<proteinExistence type="predicted"/>
<feature type="binding site" evidence="4">
    <location>
        <begin position="642"/>
        <end position="649"/>
    </location>
    <ligand>
        <name>ATP</name>
        <dbReference type="ChEBI" id="CHEBI:30616"/>
    </ligand>
</feature>
<evidence type="ECO:0000313" key="8">
    <source>
        <dbReference type="EMBL" id="MBU3867415.1"/>
    </source>
</evidence>
<feature type="domain" description="FHA" evidence="6">
    <location>
        <begin position="100"/>
        <end position="150"/>
    </location>
</feature>
<feature type="domain" description="FtsK" evidence="7">
    <location>
        <begin position="623"/>
        <end position="826"/>
    </location>
</feature>
<keyword evidence="2 4" id="KW-0067">ATP-binding</keyword>
<reference evidence="8 9" key="1">
    <citation type="submission" date="2021-06" db="EMBL/GenBank/DDBJ databases">
        <authorList>
            <person name="Pan X."/>
        </authorList>
    </citation>
    <scope>NUCLEOTIDE SEQUENCE [LARGE SCALE GENOMIC DNA]</scope>
    <source>
        <strain evidence="8 9">4503</strain>
    </source>
</reference>
<evidence type="ECO:0000259" key="6">
    <source>
        <dbReference type="PROSITE" id="PS50006"/>
    </source>
</evidence>
<evidence type="ECO:0000256" key="4">
    <source>
        <dbReference type="PROSITE-ProRule" id="PRU00289"/>
    </source>
</evidence>
<dbReference type="PROSITE" id="PS50006">
    <property type="entry name" value="FHA_DOMAIN"/>
    <property type="match status" value="1"/>
</dbReference>
<dbReference type="EMBL" id="JAHLEM010000306">
    <property type="protein sequence ID" value="MBU3867415.1"/>
    <property type="molecule type" value="Genomic_DNA"/>
</dbReference>
<dbReference type="Pfam" id="PF01580">
    <property type="entry name" value="FtsK_SpoIIIE"/>
    <property type="match status" value="2"/>
</dbReference>
<dbReference type="PANTHER" id="PTHR22683:SF1">
    <property type="entry name" value="TYPE VII SECRETION SYSTEM PROTEIN ESSC"/>
    <property type="match status" value="1"/>
</dbReference>
<dbReference type="PROSITE" id="PS50901">
    <property type="entry name" value="FTSK"/>
    <property type="match status" value="2"/>
</dbReference>
<sequence>MRIIYADGESEREMELRVGRPDATLADLAAALDVPATGLSIDGRTAPPETGLSECGLAHGSRVARAGWDLARGPRAAAAVLRVVGGLEAGRSFPLKAGRTVIGRGADADVRVVATGVSRLHAAFEIAPDGAAHVTDLDTANGTDVGGERITEPGVRVRPDDLVSLGGEVLLRVLPPDRLGPVQRVNAVREVGPGGTLPFNRAPRGGRPADPPRIAVPAPPPSANKAPFSISSMLGPLVLAGAIVALTHDVRYAAIAALTPLMFLANFVEERLRGRFTLRRGMRDHAARIAEFERTVAARHAAEFRTRRGAHPDPAEVVHRATAPGAALWERRPGAPDFLKTVVGTADLPWTPSLDTDSSGPAPEAADILGARCVLPQVPAVVGISAGEAVGFEGDRRAALAVARSLLCQALVGSGPADVTLAVFADPSRLADWEWTKWLPHGADPQSGTSRLVAVGPEQSDALARGLHSAAPRRTEDGTGPVLLVIVDGATLLEGRPCPLRDLLADRTRRCGAMVLTTRLPALCTSVVTASAEGRGQVRDVASAEVIADVLLGGMPEAQAREIARALARFEDPELRVEGAGLPDRISLLPLLDLAAVSGSEVGRRWKTRAPALRVRAVLGVSERDLFTVDLDDDGPHALIAGTTGSGKSELLRTLIASMAIDADPEHLTFALVDYKGGGALDECAELPHIVGLVTDLDEQLGERALRCLDAELRHRERLLRAVGLSHIRDYQRLRDTADAKNVKNANDTDMEPMPRLAVVIDEFAALVKALPDFVDSLVSIAQRGRTLGVHLIMATQRPAGSVNDAIKNNVKLRIALRLESGEDSQDVVDSPAAAGIGTRQWGRAYYRLSAREVLPVQTALSSGVTPQAAVTAPVTIAPFILGMPVLTAADDGDEGETDLRRLVTAARKAADLSGFAPPRRPWPDPLPDVLHRADLPAVAEQGLHTEAAGLPSWALADDPDRQRQYAVGWDPAAGNVVLYGGGGAGTSTALAALALAVAGSCPPDRHHIFALDLGAGDLAPLAALPHTGAHIGSAERERQIRLIKLLRRELDTRKAHGPGDFPQWLVLLDNLGALLSDFDKDIAGMNLIDELARVYADGPAVGIRFAVSADRSGAVPSAWSALTQTKLLMRLADPGEYGYFDVPRNAVPTYVPGRAIVAANRQVIQIGWPGEDLAAAVAETSARWTGARRSAPEIGLLPTDVPATALAKPPRTATDPWWLPVGLDSDTLGCAGLRLYEREHALVAGPQRSGRSTALCTIARLVTSSADAPTTVVGFAPRRSPLRDLSGLAALATTYDELEQALATLPLDQPALLLADDADTVEDERGFLESWLSFPATGHHLIAAGRADALRRSYGHWTQRARDSRCGLLLAPDHDLDGDLLGTELPRHDRMAPLPGRGYLVVDGVASGVQVAN</sequence>
<keyword evidence="1 4" id="KW-0547">Nucleotide-binding</keyword>
<evidence type="ECO:0000256" key="1">
    <source>
        <dbReference type="ARBA" id="ARBA00022741"/>
    </source>
</evidence>
<keyword evidence="3" id="KW-0694">RNA-binding</keyword>
<dbReference type="PANTHER" id="PTHR22683">
    <property type="entry name" value="SPORULATION PROTEIN RELATED"/>
    <property type="match status" value="1"/>
</dbReference>
<feature type="domain" description="FtsK" evidence="7">
    <location>
        <begin position="965"/>
        <end position="1139"/>
    </location>
</feature>
<protein>
    <submittedName>
        <fullName evidence="8">FHA domain-containing protein</fullName>
    </submittedName>
</protein>
<dbReference type="PROSITE" id="PS50889">
    <property type="entry name" value="S4"/>
    <property type="match status" value="1"/>
</dbReference>
<feature type="region of interest" description="Disordered" evidence="5">
    <location>
        <begin position="193"/>
        <end position="222"/>
    </location>
</feature>
<dbReference type="InterPro" id="IPR050206">
    <property type="entry name" value="FtsK/SpoIIIE/SftA"/>
</dbReference>
<dbReference type="CDD" id="cd00060">
    <property type="entry name" value="FHA"/>
    <property type="match status" value="1"/>
</dbReference>
<dbReference type="InterPro" id="IPR002543">
    <property type="entry name" value="FtsK_dom"/>
</dbReference>
<feature type="compositionally biased region" description="Low complexity" evidence="5">
    <location>
        <begin position="201"/>
        <end position="216"/>
    </location>
</feature>
<dbReference type="CDD" id="cd01127">
    <property type="entry name" value="TrwB_TraG_TraD_VirD4"/>
    <property type="match status" value="1"/>
</dbReference>
<evidence type="ECO:0000256" key="5">
    <source>
        <dbReference type="SAM" id="MobiDB-lite"/>
    </source>
</evidence>
<name>A0ABS6CKP8_9ACTN</name>
<evidence type="ECO:0000313" key="9">
    <source>
        <dbReference type="Proteomes" id="UP000720508"/>
    </source>
</evidence>
<dbReference type="Proteomes" id="UP000720508">
    <property type="component" value="Unassembled WGS sequence"/>
</dbReference>
<evidence type="ECO:0000259" key="7">
    <source>
        <dbReference type="PROSITE" id="PS50901"/>
    </source>
</evidence>
<evidence type="ECO:0000256" key="3">
    <source>
        <dbReference type="PROSITE-ProRule" id="PRU00182"/>
    </source>
</evidence>
<comment type="caution">
    <text evidence="8">The sequence shown here is derived from an EMBL/GenBank/DDBJ whole genome shotgun (WGS) entry which is preliminary data.</text>
</comment>
<feature type="binding site" evidence="4">
    <location>
        <begin position="981"/>
        <end position="988"/>
    </location>
    <ligand>
        <name>ATP</name>
        <dbReference type="ChEBI" id="CHEBI:30616"/>
    </ligand>
</feature>
<dbReference type="InterPro" id="IPR000253">
    <property type="entry name" value="FHA_dom"/>
</dbReference>
<gene>
    <name evidence="8" type="ORF">KN815_26160</name>
</gene>
<keyword evidence="9" id="KW-1185">Reference proteome</keyword>
<accession>A0ABS6CKP8</accession>
<dbReference type="SMART" id="SM00382">
    <property type="entry name" value="AAA"/>
    <property type="match status" value="3"/>
</dbReference>
<dbReference type="Pfam" id="PF00498">
    <property type="entry name" value="FHA"/>
    <property type="match status" value="1"/>
</dbReference>
<dbReference type="RefSeq" id="WP_216344375.1">
    <property type="nucleotide sequence ID" value="NZ_JAHLEM010000306.1"/>
</dbReference>
<dbReference type="InterPro" id="IPR003593">
    <property type="entry name" value="AAA+_ATPase"/>
</dbReference>
<organism evidence="8 9">
    <name type="scientific">Streptomyces niphimycinicus</name>
    <dbReference type="NCBI Taxonomy" id="2842201"/>
    <lineage>
        <taxon>Bacteria</taxon>
        <taxon>Bacillati</taxon>
        <taxon>Actinomycetota</taxon>
        <taxon>Actinomycetes</taxon>
        <taxon>Kitasatosporales</taxon>
        <taxon>Streptomycetaceae</taxon>
        <taxon>Streptomyces</taxon>
    </lineage>
</organism>
<dbReference type="SMART" id="SM00240">
    <property type="entry name" value="FHA"/>
    <property type="match status" value="1"/>
</dbReference>
<evidence type="ECO:0000256" key="2">
    <source>
        <dbReference type="ARBA" id="ARBA00022840"/>
    </source>
</evidence>